<dbReference type="RefSeq" id="WP_253539964.1">
    <property type="nucleotide sequence ID" value="NZ_JAMYWC010000005.1"/>
</dbReference>
<dbReference type="Proteomes" id="UP001162793">
    <property type="component" value="Unassembled WGS sequence"/>
</dbReference>
<keyword evidence="2" id="KW-1185">Reference proteome</keyword>
<protein>
    <submittedName>
        <fullName evidence="1">Uncharacterized protein</fullName>
    </submittedName>
</protein>
<dbReference type="AlphaFoldDB" id="A0AA42BIV5"/>
<organism evidence="1 2">
    <name type="scientific">Ralstonia chuxiongensis</name>
    <dbReference type="NCBI Taxonomy" id="2957504"/>
    <lineage>
        <taxon>Bacteria</taxon>
        <taxon>Pseudomonadati</taxon>
        <taxon>Pseudomonadota</taxon>
        <taxon>Betaproteobacteria</taxon>
        <taxon>Burkholderiales</taxon>
        <taxon>Burkholderiaceae</taxon>
        <taxon>Ralstonia</taxon>
    </lineage>
</organism>
<reference evidence="2" key="1">
    <citation type="journal article" date="2023" name="Front. Microbiol.">
        <title>Ralstonia chuxiongensis sp. nov., Ralstonia mojiangensis sp. nov., and Ralstonia soli sp. nov., isolated from tobacco fields, are three novel species in the family Burkholderiaceae.</title>
        <authorList>
            <person name="Lu C.H."/>
            <person name="Zhang Y.Y."/>
            <person name="Jiang N."/>
            <person name="Chen W."/>
            <person name="Shao X."/>
            <person name="Zhao Z.M."/>
            <person name="Lu W.L."/>
            <person name="Hu X."/>
            <person name="Xi Y.X."/>
            <person name="Zou S.Y."/>
            <person name="Wei Q.J."/>
            <person name="Lin Z.L."/>
            <person name="Gong L."/>
            <person name="Gai X.T."/>
            <person name="Zhang L.Q."/>
            <person name="Li J.Y."/>
            <person name="Jin Y."/>
            <person name="Xia Z.Y."/>
        </authorList>
    </citation>
    <scope>NUCLEOTIDE SEQUENCE [LARGE SCALE GENOMIC DNA]</scope>
    <source>
        <strain evidence="2">21YRMH01-3</strain>
    </source>
</reference>
<dbReference type="EMBL" id="JAMYWC010000005">
    <property type="protein sequence ID" value="MCP1174494.1"/>
    <property type="molecule type" value="Genomic_DNA"/>
</dbReference>
<proteinExistence type="predicted"/>
<name>A0AA42BIV5_9RALS</name>
<gene>
    <name evidence="1" type="ORF">NKG59_19200</name>
</gene>
<sequence>MSSTIGMLDLATGALGAGVVAAFINQGLVWAKEHRREAKALQLRQQHAALTLAVALERYALACAHGVEAMRQGLREVDAYSNPSYARAEVPDLVLPAPTDWQCLPAALVARALVLPMEIRYAERQVDIQWDYDDPISATQGTIPRVGRLGWDAWNTAIALRRQQGLPDATPNVDFSAWDFRDCLRKAANPPLTPVATPPLPTL</sequence>
<accession>A0AA42BIV5</accession>
<comment type="caution">
    <text evidence="1">The sequence shown here is derived from an EMBL/GenBank/DDBJ whole genome shotgun (WGS) entry which is preliminary data.</text>
</comment>
<evidence type="ECO:0000313" key="1">
    <source>
        <dbReference type="EMBL" id="MCP1174494.1"/>
    </source>
</evidence>
<evidence type="ECO:0000313" key="2">
    <source>
        <dbReference type="Proteomes" id="UP001162793"/>
    </source>
</evidence>